<dbReference type="Gene3D" id="3.30.450.70">
    <property type="match status" value="1"/>
</dbReference>
<dbReference type="GO" id="GO:0005737">
    <property type="term" value="C:cytoplasm"/>
    <property type="evidence" value="ECO:0007669"/>
    <property type="project" value="GOC"/>
</dbReference>
<keyword evidence="2" id="KW-1185">Reference proteome</keyword>
<dbReference type="VEuPathDB" id="MicrosporidiaDB:TUBRATIS_20920"/>
<dbReference type="Proteomes" id="UP000282876">
    <property type="component" value="Unassembled WGS sequence"/>
</dbReference>
<dbReference type="OrthoDB" id="2191898at2759"/>
<dbReference type="GO" id="GO:0006888">
    <property type="term" value="P:endoplasmic reticulum to Golgi vesicle-mediated transport"/>
    <property type="evidence" value="ECO:0007669"/>
    <property type="project" value="InterPro"/>
</dbReference>
<sequence length="123" mass="14796">MPELILILNINNERIHSFERNLEEDNDYCKLYLLAYSCLDIINILVNKSNNSFFYCLIKSEYIVSLFLMKNGSRILVVSKEREKENVKLLCEKIYLIYKKYFLKEINEKIKSKEFLEEINKLI</sequence>
<gene>
    <name evidence="1" type="ORF">TUBRATIS_20920</name>
</gene>
<evidence type="ECO:0000313" key="1">
    <source>
        <dbReference type="EMBL" id="RVD91467.1"/>
    </source>
</evidence>
<protein>
    <submittedName>
        <fullName evidence="1">Uncharacterized protein</fullName>
    </submittedName>
</protein>
<reference evidence="1 2" key="1">
    <citation type="submission" date="2018-10" db="EMBL/GenBank/DDBJ databases">
        <title>Draft genome sequence of the microsporidian Tubulinosema ratisbonensis.</title>
        <authorList>
            <person name="Polonais V."/>
            <person name="Peyretaillade E."/>
            <person name="Niehus S."/>
            <person name="Wawrzyniak I."/>
            <person name="Franchet A."/>
            <person name="Gaspin C."/>
            <person name="Reichstadt M."/>
            <person name="Belser C."/>
            <person name="Labadie K."/>
            <person name="Delbac F."/>
            <person name="Ferrandon D."/>
        </authorList>
    </citation>
    <scope>NUCLEOTIDE SEQUENCE [LARGE SCALE GENOMIC DNA]</scope>
    <source>
        <strain evidence="1 2">Franzen</strain>
    </source>
</reference>
<dbReference type="AlphaFoldDB" id="A0A437AK65"/>
<organism evidence="1 2">
    <name type="scientific">Tubulinosema ratisbonensis</name>
    <dbReference type="NCBI Taxonomy" id="291195"/>
    <lineage>
        <taxon>Eukaryota</taxon>
        <taxon>Fungi</taxon>
        <taxon>Fungi incertae sedis</taxon>
        <taxon>Microsporidia</taxon>
        <taxon>Tubulinosematoidea</taxon>
        <taxon>Tubulinosematidae</taxon>
        <taxon>Tubulinosema</taxon>
    </lineage>
</organism>
<dbReference type="InterPro" id="IPR006722">
    <property type="entry name" value="Sedlin"/>
</dbReference>
<dbReference type="EMBL" id="RCSS01000516">
    <property type="protein sequence ID" value="RVD91467.1"/>
    <property type="molecule type" value="Genomic_DNA"/>
</dbReference>
<evidence type="ECO:0000313" key="2">
    <source>
        <dbReference type="Proteomes" id="UP000282876"/>
    </source>
</evidence>
<dbReference type="InterPro" id="IPR011012">
    <property type="entry name" value="Longin-like_dom_sf"/>
</dbReference>
<accession>A0A437AK65</accession>
<dbReference type="SUPFAM" id="SSF64356">
    <property type="entry name" value="SNARE-like"/>
    <property type="match status" value="1"/>
</dbReference>
<proteinExistence type="predicted"/>
<comment type="caution">
    <text evidence="1">The sequence shown here is derived from an EMBL/GenBank/DDBJ whole genome shotgun (WGS) entry which is preliminary data.</text>
</comment>
<dbReference type="Pfam" id="PF04628">
    <property type="entry name" value="Sedlin_N"/>
    <property type="match status" value="1"/>
</dbReference>
<name>A0A437AK65_9MICR</name>